<comment type="caution">
    <text evidence="1">The sequence shown here is derived from an EMBL/GenBank/DDBJ whole genome shotgun (WGS) entry which is preliminary data.</text>
</comment>
<evidence type="ECO:0000313" key="2">
    <source>
        <dbReference type="Proteomes" id="UP000315389"/>
    </source>
</evidence>
<accession>A0A542ZTJ7</accession>
<name>A0A542ZTJ7_RARFA</name>
<dbReference type="Proteomes" id="UP000315389">
    <property type="component" value="Unassembled WGS sequence"/>
</dbReference>
<keyword evidence="2" id="KW-1185">Reference proteome</keyword>
<proteinExistence type="predicted"/>
<reference evidence="1 2" key="1">
    <citation type="submission" date="2019-06" db="EMBL/GenBank/DDBJ databases">
        <title>Sequencing the genomes of 1000 actinobacteria strains.</title>
        <authorList>
            <person name="Klenk H.-P."/>
        </authorList>
    </citation>
    <scope>NUCLEOTIDE SEQUENCE [LARGE SCALE GENOMIC DNA]</scope>
    <source>
        <strain evidence="1 2">DSM 4813</strain>
    </source>
</reference>
<dbReference type="AlphaFoldDB" id="A0A542ZTJ7"/>
<evidence type="ECO:0000313" key="1">
    <source>
        <dbReference type="EMBL" id="TQL63589.1"/>
    </source>
</evidence>
<dbReference type="RefSeq" id="WP_142117875.1">
    <property type="nucleotide sequence ID" value="NZ_BAAASV010000002.1"/>
</dbReference>
<sequence>MDFPEAFSRHYVTYLTADRTTSWRDDEAYAAPFVGLGIVDNEKRRWRVKDVWEIKDTYSGLECGVFAFVEPVTGTDDILARLPDA</sequence>
<protein>
    <submittedName>
        <fullName evidence="1">Uncharacterized protein</fullName>
    </submittedName>
</protein>
<gene>
    <name evidence="1" type="ORF">FB461_0051</name>
</gene>
<dbReference type="OrthoDB" id="1111399at2"/>
<dbReference type="EMBL" id="VFOS01000001">
    <property type="protein sequence ID" value="TQL63589.1"/>
    <property type="molecule type" value="Genomic_DNA"/>
</dbReference>
<organism evidence="1 2">
    <name type="scientific">Rarobacter faecitabidus</name>
    <dbReference type="NCBI Taxonomy" id="13243"/>
    <lineage>
        <taxon>Bacteria</taxon>
        <taxon>Bacillati</taxon>
        <taxon>Actinomycetota</taxon>
        <taxon>Actinomycetes</taxon>
        <taxon>Micrococcales</taxon>
        <taxon>Rarobacteraceae</taxon>
        <taxon>Rarobacter</taxon>
    </lineage>
</organism>